<dbReference type="EMBL" id="AP022569">
    <property type="protein sequence ID" value="BBX46525.1"/>
    <property type="molecule type" value="Genomic_DNA"/>
</dbReference>
<dbReference type="KEGG" id="mcoo:MCOO_25400"/>
<dbReference type="AlphaFoldDB" id="A0A7I7KWS9"/>
<sequence length="204" mass="22599">MTPARNRVTPRGEIVAVAGRGGWMGNRGRLHEGRGARDIVRNHQSKAWITCLLEFKGRHAPQWAPNHYTQLFFLDEAVAFAAGHRPCAECRRSDYHAYRQAWSESQCCATPYAKEIDHQLHRERTSPAEPTLPWTSLPDGVFVDTGQGLAVVVGDHLAVWDDSGYTYREQSPRPTTGSAPVLTPPSTVAVLRAGYPAQIDVSAR</sequence>
<protein>
    <submittedName>
        <fullName evidence="1">Uncharacterized protein</fullName>
    </submittedName>
</protein>
<gene>
    <name evidence="1" type="ORF">MCOO_25400</name>
</gene>
<evidence type="ECO:0000313" key="1">
    <source>
        <dbReference type="EMBL" id="BBX46525.1"/>
    </source>
</evidence>
<name>A0A7I7KWS9_9MYCO</name>
<organism evidence="1 2">
    <name type="scientific">Mycobacterium cookii</name>
    <dbReference type="NCBI Taxonomy" id="1775"/>
    <lineage>
        <taxon>Bacteria</taxon>
        <taxon>Bacillati</taxon>
        <taxon>Actinomycetota</taxon>
        <taxon>Actinomycetes</taxon>
        <taxon>Mycobacteriales</taxon>
        <taxon>Mycobacteriaceae</taxon>
        <taxon>Mycobacterium</taxon>
    </lineage>
</organism>
<dbReference type="RefSeq" id="WP_163776657.1">
    <property type="nucleotide sequence ID" value="NZ_AP022569.1"/>
</dbReference>
<keyword evidence="2" id="KW-1185">Reference proteome</keyword>
<accession>A0A7I7KWS9</accession>
<dbReference type="Proteomes" id="UP000465866">
    <property type="component" value="Chromosome"/>
</dbReference>
<proteinExistence type="predicted"/>
<evidence type="ECO:0000313" key="2">
    <source>
        <dbReference type="Proteomes" id="UP000465866"/>
    </source>
</evidence>
<reference evidence="1 2" key="1">
    <citation type="journal article" date="2019" name="Emerg. Microbes Infect.">
        <title>Comprehensive subspecies identification of 175 nontuberculous mycobacteria species based on 7547 genomic profiles.</title>
        <authorList>
            <person name="Matsumoto Y."/>
            <person name="Kinjo T."/>
            <person name="Motooka D."/>
            <person name="Nabeya D."/>
            <person name="Jung N."/>
            <person name="Uechi K."/>
            <person name="Horii T."/>
            <person name="Iida T."/>
            <person name="Fujita J."/>
            <person name="Nakamura S."/>
        </authorList>
    </citation>
    <scope>NUCLEOTIDE SEQUENCE [LARGE SCALE GENOMIC DNA]</scope>
    <source>
        <strain evidence="1 2">JCM 12404</strain>
    </source>
</reference>